<evidence type="ECO:0000313" key="2">
    <source>
        <dbReference type="EMBL" id="RAK57153.1"/>
    </source>
</evidence>
<dbReference type="GO" id="GO:0005737">
    <property type="term" value="C:cytoplasm"/>
    <property type="evidence" value="ECO:0007669"/>
    <property type="project" value="TreeGrafter"/>
</dbReference>
<evidence type="ECO:0000313" key="3">
    <source>
        <dbReference type="Proteomes" id="UP000249725"/>
    </source>
</evidence>
<proteinExistence type="predicted"/>
<gene>
    <name evidence="2" type="ORF">DJ018_04135</name>
</gene>
<dbReference type="PANTHER" id="PTHR42850:SF4">
    <property type="entry name" value="ZINC-DEPENDENT ENDOPOLYPHOSPHATASE"/>
    <property type="match status" value="1"/>
</dbReference>
<dbReference type="GO" id="GO:0110154">
    <property type="term" value="P:RNA decapping"/>
    <property type="evidence" value="ECO:0007669"/>
    <property type="project" value="TreeGrafter"/>
</dbReference>
<comment type="caution">
    <text evidence="2">The sequence shown here is derived from an EMBL/GenBank/DDBJ whole genome shotgun (WGS) entry which is preliminary data.</text>
</comment>
<dbReference type="EMBL" id="QFYR01000001">
    <property type="protein sequence ID" value="RAK57153.1"/>
    <property type="molecule type" value="Genomic_DNA"/>
</dbReference>
<name>A0A328AQ69_9CAUL</name>
<feature type="domain" description="Calcineurin-like phosphoesterase" evidence="1">
    <location>
        <begin position="23"/>
        <end position="217"/>
    </location>
</feature>
<dbReference type="CDD" id="cd00144">
    <property type="entry name" value="MPP_PPP_family"/>
    <property type="match status" value="1"/>
</dbReference>
<accession>A0A328AQ69</accession>
<organism evidence="2 3">
    <name type="scientific">Phenylobacterium deserti</name>
    <dbReference type="NCBI Taxonomy" id="1914756"/>
    <lineage>
        <taxon>Bacteria</taxon>
        <taxon>Pseudomonadati</taxon>
        <taxon>Pseudomonadota</taxon>
        <taxon>Alphaproteobacteria</taxon>
        <taxon>Caulobacterales</taxon>
        <taxon>Caulobacteraceae</taxon>
        <taxon>Phenylobacterium</taxon>
    </lineage>
</organism>
<dbReference type="Gene3D" id="3.60.21.10">
    <property type="match status" value="1"/>
</dbReference>
<dbReference type="InterPro" id="IPR029052">
    <property type="entry name" value="Metallo-depent_PP-like"/>
</dbReference>
<evidence type="ECO:0000259" key="1">
    <source>
        <dbReference type="Pfam" id="PF00149"/>
    </source>
</evidence>
<dbReference type="Pfam" id="PF00149">
    <property type="entry name" value="Metallophos"/>
    <property type="match status" value="1"/>
</dbReference>
<dbReference type="InterPro" id="IPR004843">
    <property type="entry name" value="Calcineurin-like_PHP"/>
</dbReference>
<reference evidence="3" key="1">
    <citation type="submission" date="2018-05" db="EMBL/GenBank/DDBJ databases">
        <authorList>
            <person name="Li X."/>
        </authorList>
    </citation>
    <scope>NUCLEOTIDE SEQUENCE [LARGE SCALE GENOMIC DNA]</scope>
    <source>
        <strain evidence="3">YIM 73061</strain>
    </source>
</reference>
<dbReference type="Proteomes" id="UP000249725">
    <property type="component" value="Unassembled WGS sequence"/>
</dbReference>
<dbReference type="GO" id="GO:0008803">
    <property type="term" value="F:bis(5'-nucleosyl)-tetraphosphatase (symmetrical) activity"/>
    <property type="evidence" value="ECO:0007669"/>
    <property type="project" value="TreeGrafter"/>
</dbReference>
<protein>
    <submittedName>
        <fullName evidence="2">Serine/threonine protein phosphatase</fullName>
    </submittedName>
</protein>
<dbReference type="InterPro" id="IPR050126">
    <property type="entry name" value="Ap4A_hydrolase"/>
</dbReference>
<dbReference type="OrthoDB" id="9807890at2"/>
<sequence>MFSRLLGQKRSREVLPSTGGRLVYAVGDVHGRLDVLQMLVRDIANDVLATRPPERPVLIFLGDYVDRGPDSRGVVDLILTLKSDPAFDVTVLKGNHEEALMQFVQDPGFGSTWLDHGGGATLAAYGVQPPSTRMDSDTWAATRDALNAALPASHRAFYQQLELMRVVGDYAFVHAGVRPGVALEDQSERDLLWIRHEFIRDRGPFGKVIVHGHTPSEEAQLTPCRIGIDTGAYATGVLTAVRLYGDSQSLIQARSQRRIG</sequence>
<dbReference type="SUPFAM" id="SSF56300">
    <property type="entry name" value="Metallo-dependent phosphatases"/>
    <property type="match status" value="1"/>
</dbReference>
<dbReference type="PANTHER" id="PTHR42850">
    <property type="entry name" value="METALLOPHOSPHOESTERASE"/>
    <property type="match status" value="1"/>
</dbReference>
<dbReference type="GO" id="GO:0016791">
    <property type="term" value="F:phosphatase activity"/>
    <property type="evidence" value="ECO:0007669"/>
    <property type="project" value="TreeGrafter"/>
</dbReference>
<dbReference type="AlphaFoldDB" id="A0A328AQ69"/>
<dbReference type="RefSeq" id="WP_111513605.1">
    <property type="nucleotide sequence ID" value="NZ_QFYR01000001.1"/>
</dbReference>
<keyword evidence="3" id="KW-1185">Reference proteome</keyword>